<dbReference type="EMBL" id="BKZV01000003">
    <property type="protein sequence ID" value="GER83526.1"/>
    <property type="molecule type" value="Genomic_DNA"/>
</dbReference>
<proteinExistence type="predicted"/>
<gene>
    <name evidence="1" type="ORF">KTAU_21630</name>
</gene>
<protein>
    <submittedName>
        <fullName evidence="1">Uncharacterized protein</fullName>
    </submittedName>
</protein>
<comment type="caution">
    <text evidence="1">The sequence shown here is derived from an EMBL/GenBank/DDBJ whole genome shotgun (WGS) entry which is preliminary data.</text>
</comment>
<evidence type="ECO:0000313" key="1">
    <source>
        <dbReference type="EMBL" id="GER83526.1"/>
    </source>
</evidence>
<accession>A0A5J4KBM4</accession>
<dbReference type="AlphaFoldDB" id="A0A5J4KBM4"/>
<sequence length="69" mass="7205">MLLRKTIAIKGMMVAQAKVAKSRREIGVLLIHLGIFLASSLALGSVALSLPLAGSLAGPHAVIDVKRCQ</sequence>
<organism evidence="1 2">
    <name type="scientific">Thermogemmatispora aurantia</name>
    <dbReference type="NCBI Taxonomy" id="2045279"/>
    <lineage>
        <taxon>Bacteria</taxon>
        <taxon>Bacillati</taxon>
        <taxon>Chloroflexota</taxon>
        <taxon>Ktedonobacteria</taxon>
        <taxon>Thermogemmatisporales</taxon>
        <taxon>Thermogemmatisporaceae</taxon>
        <taxon>Thermogemmatispora</taxon>
    </lineage>
</organism>
<keyword evidence="2" id="KW-1185">Reference proteome</keyword>
<evidence type="ECO:0000313" key="2">
    <source>
        <dbReference type="Proteomes" id="UP000334820"/>
    </source>
</evidence>
<reference evidence="1 2" key="1">
    <citation type="journal article" date="2019" name="Int. J. Syst. Evol. Microbiol.">
        <title>Thermogemmatispora aurantia sp. nov. and Thermogemmatispora argillosa sp. nov., within the class Ktedonobacteria, and emended description of the genus Thermogemmatispora.</title>
        <authorList>
            <person name="Zheng Y."/>
            <person name="Wang C.M."/>
            <person name="Sakai Y."/>
            <person name="Abe K."/>
            <person name="Yokota A."/>
            <person name="Yabe S."/>
        </authorList>
    </citation>
    <scope>NUCLEOTIDE SEQUENCE [LARGE SCALE GENOMIC DNA]</scope>
    <source>
        <strain evidence="1 2">A1-2</strain>
    </source>
</reference>
<dbReference type="Proteomes" id="UP000334820">
    <property type="component" value="Unassembled WGS sequence"/>
</dbReference>
<name>A0A5J4KBM4_9CHLR</name>